<keyword evidence="7" id="KW-1185">Reference proteome</keyword>
<dbReference type="Gene3D" id="2.130.10.10">
    <property type="entry name" value="YVTN repeat-like/Quinoprotein amine dehydrogenase"/>
    <property type="match status" value="2"/>
</dbReference>
<feature type="compositionally biased region" description="Basic and acidic residues" evidence="3">
    <location>
        <begin position="655"/>
        <end position="664"/>
    </location>
</feature>
<dbReference type="SUPFAM" id="SSF51004">
    <property type="entry name" value="C-terminal (heme d1) domain of cytochrome cd1-nitrite reductase"/>
    <property type="match status" value="1"/>
</dbReference>
<dbReference type="SUPFAM" id="SSF50998">
    <property type="entry name" value="Quinoprotein alcohol dehydrogenase-like"/>
    <property type="match status" value="1"/>
</dbReference>
<feature type="non-terminal residue" evidence="6">
    <location>
        <position position="1"/>
    </location>
</feature>
<accession>A0AAD5S096</accession>
<feature type="region of interest" description="Disordered" evidence="3">
    <location>
        <begin position="601"/>
        <end position="676"/>
    </location>
</feature>
<dbReference type="InterPro" id="IPR058543">
    <property type="entry name" value="Beta-prop_RSE1/DDB1/CPSF1_2nd"/>
</dbReference>
<gene>
    <name evidence="6" type="primary">DDB1A_1</name>
    <name evidence="6" type="ORF">HK097_005381</name>
</gene>
<evidence type="ECO:0000259" key="5">
    <source>
        <dbReference type="Pfam" id="PF23726"/>
    </source>
</evidence>
<dbReference type="Pfam" id="PF03178">
    <property type="entry name" value="CPSF_A"/>
    <property type="match status" value="1"/>
</dbReference>
<dbReference type="InterPro" id="IPR050358">
    <property type="entry name" value="RSE1/DDB1/CFT1"/>
</dbReference>
<proteinExistence type="inferred from homology"/>
<evidence type="ECO:0000256" key="2">
    <source>
        <dbReference type="ARBA" id="ARBA00014577"/>
    </source>
</evidence>
<evidence type="ECO:0000256" key="1">
    <source>
        <dbReference type="ARBA" id="ARBA00007453"/>
    </source>
</evidence>
<name>A0AAD5S096_9FUNG</name>
<evidence type="ECO:0000259" key="4">
    <source>
        <dbReference type="Pfam" id="PF03178"/>
    </source>
</evidence>
<evidence type="ECO:0000313" key="6">
    <source>
        <dbReference type="EMBL" id="KAJ3032060.1"/>
    </source>
</evidence>
<feature type="compositionally biased region" description="Polar residues" evidence="3">
    <location>
        <begin position="640"/>
        <end position="654"/>
    </location>
</feature>
<dbReference type="GO" id="GO:0003676">
    <property type="term" value="F:nucleic acid binding"/>
    <property type="evidence" value="ECO:0007669"/>
    <property type="project" value="InterPro"/>
</dbReference>
<feature type="compositionally biased region" description="Low complexity" evidence="3">
    <location>
        <begin position="621"/>
        <end position="639"/>
    </location>
</feature>
<protein>
    <recommendedName>
        <fullName evidence="2">DNA damage-binding protein 1</fullName>
    </recommendedName>
</protein>
<organism evidence="6 7">
    <name type="scientific">Rhizophlyctis rosea</name>
    <dbReference type="NCBI Taxonomy" id="64517"/>
    <lineage>
        <taxon>Eukaryota</taxon>
        <taxon>Fungi</taxon>
        <taxon>Fungi incertae sedis</taxon>
        <taxon>Chytridiomycota</taxon>
        <taxon>Chytridiomycota incertae sedis</taxon>
        <taxon>Chytridiomycetes</taxon>
        <taxon>Rhizophlyctidales</taxon>
        <taxon>Rhizophlyctidaceae</taxon>
        <taxon>Rhizophlyctis</taxon>
    </lineage>
</organism>
<evidence type="ECO:0000313" key="7">
    <source>
        <dbReference type="Proteomes" id="UP001212841"/>
    </source>
</evidence>
<evidence type="ECO:0000256" key="3">
    <source>
        <dbReference type="SAM" id="MobiDB-lite"/>
    </source>
</evidence>
<dbReference type="InterPro" id="IPR004871">
    <property type="entry name" value="RSE1/DDB1/CPSF1_C"/>
</dbReference>
<dbReference type="InterPro" id="IPR011047">
    <property type="entry name" value="Quinoprotein_ADH-like_sf"/>
</dbReference>
<dbReference type="InterPro" id="IPR015943">
    <property type="entry name" value="WD40/YVTN_repeat-like_dom_sf"/>
</dbReference>
<reference evidence="6" key="1">
    <citation type="submission" date="2020-05" db="EMBL/GenBank/DDBJ databases">
        <title>Phylogenomic resolution of chytrid fungi.</title>
        <authorList>
            <person name="Stajich J.E."/>
            <person name="Amses K."/>
            <person name="Simmons R."/>
            <person name="Seto K."/>
            <person name="Myers J."/>
            <person name="Bonds A."/>
            <person name="Quandt C.A."/>
            <person name="Barry K."/>
            <person name="Liu P."/>
            <person name="Grigoriev I."/>
            <person name="Longcore J.E."/>
            <person name="James T.Y."/>
        </authorList>
    </citation>
    <scope>NUCLEOTIDE SEQUENCE</scope>
    <source>
        <strain evidence="6">JEL0318</strain>
    </source>
</reference>
<dbReference type="Proteomes" id="UP001212841">
    <property type="component" value="Unassembled WGS sequence"/>
</dbReference>
<dbReference type="PANTHER" id="PTHR10644">
    <property type="entry name" value="DNA REPAIR/RNA PROCESSING CPSF FAMILY"/>
    <property type="match status" value="1"/>
</dbReference>
<sequence>VGEGLQDTLVMSFVGETRFAKIDPEEGAVVPLEDVVEGGIVGFESDETTLAIGNVVGCGGVGVLQVTPSAAILVTLEGYMKVAEWRPEEGKKIMQGSVNEEQAVVSLGGGWVVYLEVKGESVVEVSRKQMPHEISCLNISRFGGEDGRGRSEWIVVGLWTDVSVRVLRVGTLEEVEVVELGGEIIPRSALMVRIDGVDYVMAALGDGTLYNFAFDPTTGKLSDMKKVALGTQPITLSTFKSDGKTHVFASSDRPTVIYGRAGKLVYSNVNLKDVTHATSFNFTPDTNTATLAFATEGSIKIGTVEAANQRLHVGKIRIGETCRRICWARGGRCFGVLTYRDRREEDLDARMGEGGQGQGVDGESDMGRERWEWEGEEVGEEHFLRVLDEKGFDVLDSYRFKPTENIESIICVSIPADSKKSGRMVEVFVVGTAYVRPTEDEPKEGRVVAFEVGREDRKLRLLTEVGVKGSAYCLCECEGRVLVGVNGRIEMFEWTYGSDGSTPTLTPSTTYIGNITTVTLASRGDFILSGDFMKSVSLLRLHSPPSDQQQLQQPQPQHNKLELIARDTEPIFVTQAEFVDDDNYLVTDGLYNFCVVGRRSESGVEEDGGGAIGGVGVTNTRRPLSSSSQPVPRSTSRTSNPQHSNTISRASSPQPDRRPRDFTFEHPPAYEEVAQA</sequence>
<dbReference type="Pfam" id="PF23726">
    <property type="entry name" value="Beta-prop_RSE1_2nd"/>
    <property type="match status" value="1"/>
</dbReference>
<dbReference type="InterPro" id="IPR011048">
    <property type="entry name" value="Haem_d1_sf"/>
</dbReference>
<comment type="caution">
    <text evidence="6">The sequence shown here is derived from an EMBL/GenBank/DDBJ whole genome shotgun (WGS) entry which is preliminary data.</text>
</comment>
<feature type="domain" description="RSE1/DDB1/CPSF1 C-terminal" evidence="4">
    <location>
        <begin position="382"/>
        <end position="608"/>
    </location>
</feature>
<dbReference type="AlphaFoldDB" id="A0AAD5S096"/>
<comment type="similarity">
    <text evidence="1">Belongs to the DDB1 family.</text>
</comment>
<dbReference type="EMBL" id="JADGJD010002519">
    <property type="protein sequence ID" value="KAJ3032060.1"/>
    <property type="molecule type" value="Genomic_DNA"/>
</dbReference>
<dbReference type="GO" id="GO:0005634">
    <property type="term" value="C:nucleus"/>
    <property type="evidence" value="ECO:0007669"/>
    <property type="project" value="InterPro"/>
</dbReference>
<feature type="domain" description="RSE1/DDB1/CPSF1 second beta-propeller" evidence="5">
    <location>
        <begin position="6"/>
        <end position="303"/>
    </location>
</feature>
<feature type="non-terminal residue" evidence="6">
    <location>
        <position position="676"/>
    </location>
</feature>